<evidence type="ECO:0000313" key="4">
    <source>
        <dbReference type="EMBL" id="BCN29872.1"/>
    </source>
</evidence>
<dbReference type="CDD" id="cd00761">
    <property type="entry name" value="Glyco_tranf_GTA_type"/>
    <property type="match status" value="1"/>
</dbReference>
<dbReference type="EMBL" id="AP024169">
    <property type="protein sequence ID" value="BCN29872.1"/>
    <property type="molecule type" value="Genomic_DNA"/>
</dbReference>
<dbReference type="SUPFAM" id="SSF53448">
    <property type="entry name" value="Nucleotide-diphospho-sugar transferases"/>
    <property type="match status" value="1"/>
</dbReference>
<keyword evidence="5" id="KW-1185">Reference proteome</keyword>
<evidence type="ECO:0000313" key="5">
    <source>
        <dbReference type="Proteomes" id="UP000595897"/>
    </source>
</evidence>
<organism evidence="4 5">
    <name type="scientific">Anaeromicropila herbilytica</name>
    <dbReference type="NCBI Taxonomy" id="2785025"/>
    <lineage>
        <taxon>Bacteria</taxon>
        <taxon>Bacillati</taxon>
        <taxon>Bacillota</taxon>
        <taxon>Clostridia</taxon>
        <taxon>Lachnospirales</taxon>
        <taxon>Lachnospiraceae</taxon>
        <taxon>Anaeromicropila</taxon>
    </lineage>
</organism>
<dbReference type="InterPro" id="IPR029044">
    <property type="entry name" value="Nucleotide-diphossugar_trans"/>
</dbReference>
<accession>A0A7R7IBR6</accession>
<dbReference type="PANTHER" id="PTHR22916">
    <property type="entry name" value="GLYCOSYLTRANSFERASE"/>
    <property type="match status" value="1"/>
</dbReference>
<dbReference type="Pfam" id="PF00535">
    <property type="entry name" value="Glycos_transf_2"/>
    <property type="match status" value="1"/>
</dbReference>
<protein>
    <submittedName>
        <fullName evidence="4">Glycosyl transferase</fullName>
    </submittedName>
</protein>
<reference evidence="4 5" key="1">
    <citation type="submission" date="2020-11" db="EMBL/GenBank/DDBJ databases">
        <title>Draft genome sequencing of a Lachnospiraceae strain isolated from anoxic soil subjected to BSD treatment.</title>
        <authorList>
            <person name="Uek A."/>
            <person name="Tonouchi A."/>
        </authorList>
    </citation>
    <scope>NUCLEOTIDE SEQUENCE [LARGE SCALE GENOMIC DNA]</scope>
    <source>
        <strain evidence="4 5">TB5</strain>
    </source>
</reference>
<feature type="domain" description="Glycosyltransferase 2-like" evidence="3">
    <location>
        <begin position="5"/>
        <end position="108"/>
    </location>
</feature>
<evidence type="ECO:0000259" key="3">
    <source>
        <dbReference type="Pfam" id="PF00535"/>
    </source>
</evidence>
<dbReference type="KEGG" id="ahb:bsdtb5_11670"/>
<dbReference type="Gene3D" id="3.90.550.10">
    <property type="entry name" value="Spore Coat Polysaccharide Biosynthesis Protein SpsA, Chain A"/>
    <property type="match status" value="1"/>
</dbReference>
<evidence type="ECO:0000256" key="2">
    <source>
        <dbReference type="ARBA" id="ARBA00022679"/>
    </source>
</evidence>
<proteinExistence type="predicted"/>
<keyword evidence="1" id="KW-0328">Glycosyltransferase</keyword>
<dbReference type="InterPro" id="IPR001173">
    <property type="entry name" value="Glyco_trans_2-like"/>
</dbReference>
<dbReference type="PANTHER" id="PTHR22916:SF51">
    <property type="entry name" value="GLYCOSYLTRANSFERASE EPSH-RELATED"/>
    <property type="match status" value="1"/>
</dbReference>
<keyword evidence="2 4" id="KW-0808">Transferase</keyword>
<sequence length="338" mass="39107">MKLLSIVIPCYNSQNYMRKCIESLLTGGESVEIIIVNDGSKDSTAVIAEEYASSYPTIVKAIHQENGGHGEAVNTGIRNAAGLYFKVVDSDDWVEQSAYEKILETLENLTQENTPIDMLVSNFVYEKEGATNKKVMQYEGVLPEGVIFSWDDIGHFRKGQYILMHSVIYRTELLHECELELPKHTFYVDNLFVYLPLPYVSKMYYLSVDFYRYYIGRDDQSVNEKVMIGRIDQQIKVNKIMFEQIDIRNVENAKRRKYMMNYLEIITVVSTILLIRSGTIENLYKKKELWKYIKEKDTRLFYRLRNGILGVTVNLPGRVGRRVSVAVYKISQKAVGFN</sequence>
<dbReference type="GO" id="GO:0016757">
    <property type="term" value="F:glycosyltransferase activity"/>
    <property type="evidence" value="ECO:0007669"/>
    <property type="project" value="UniProtKB-KW"/>
</dbReference>
<name>A0A7R7IBR6_9FIRM</name>
<dbReference type="RefSeq" id="WP_271715127.1">
    <property type="nucleotide sequence ID" value="NZ_AP024169.1"/>
</dbReference>
<dbReference type="AlphaFoldDB" id="A0A7R7IBR6"/>
<gene>
    <name evidence="4" type="ORF">bsdtb5_11670</name>
</gene>
<evidence type="ECO:0000256" key="1">
    <source>
        <dbReference type="ARBA" id="ARBA00022676"/>
    </source>
</evidence>
<dbReference type="Proteomes" id="UP000595897">
    <property type="component" value="Chromosome"/>
</dbReference>